<reference evidence="4 5" key="1">
    <citation type="submission" date="2018-08" db="EMBL/GenBank/DDBJ databases">
        <title>A genome reference for cultivated species of the human gut microbiota.</title>
        <authorList>
            <person name="Zou Y."/>
            <person name="Xue W."/>
            <person name="Luo G."/>
        </authorList>
    </citation>
    <scope>NUCLEOTIDE SEQUENCE [LARGE SCALE GENOMIC DNA]</scope>
    <source>
        <strain evidence="4 5">AF19-13AC</strain>
    </source>
</reference>
<name>A0A3E3DGG7_9FIRM</name>
<comment type="caution">
    <text evidence="4">The sequence shown here is derived from an EMBL/GenBank/DDBJ whole genome shotgun (WGS) entry which is preliminary data.</text>
</comment>
<dbReference type="InterPro" id="IPR006119">
    <property type="entry name" value="Resolv_N"/>
</dbReference>
<feature type="domain" description="Recombinase" evidence="3">
    <location>
        <begin position="203"/>
        <end position="344"/>
    </location>
</feature>
<dbReference type="InterPro" id="IPR038109">
    <property type="entry name" value="DNA_bind_recomb_sf"/>
</dbReference>
<dbReference type="SMART" id="SM00857">
    <property type="entry name" value="Resolvase"/>
    <property type="match status" value="1"/>
</dbReference>
<dbReference type="AlphaFoldDB" id="A0A3E3DGG7"/>
<dbReference type="PANTHER" id="PTHR30461">
    <property type="entry name" value="DNA-INVERTASE FROM LAMBDOID PROPHAGE"/>
    <property type="match status" value="1"/>
</dbReference>
<dbReference type="InterPro" id="IPR025827">
    <property type="entry name" value="Zn_ribbon_recom_dom"/>
</dbReference>
<dbReference type="InterPro" id="IPR036162">
    <property type="entry name" value="Resolvase-like_N_sf"/>
</dbReference>
<dbReference type="GO" id="GO:0000150">
    <property type="term" value="F:DNA strand exchange activity"/>
    <property type="evidence" value="ECO:0007669"/>
    <property type="project" value="InterPro"/>
</dbReference>
<dbReference type="Pfam" id="PF13408">
    <property type="entry name" value="Zn_ribbon_recom"/>
    <property type="match status" value="1"/>
</dbReference>
<dbReference type="PANTHER" id="PTHR30461:SF23">
    <property type="entry name" value="DNA RECOMBINASE-RELATED"/>
    <property type="match status" value="1"/>
</dbReference>
<evidence type="ECO:0000313" key="5">
    <source>
        <dbReference type="Proteomes" id="UP000261023"/>
    </source>
</evidence>
<accession>A0A3E3DGG7</accession>
<organism evidence="4 5">
    <name type="scientific">Hungatella hathewayi</name>
    <dbReference type="NCBI Taxonomy" id="154046"/>
    <lineage>
        <taxon>Bacteria</taxon>
        <taxon>Bacillati</taxon>
        <taxon>Bacillota</taxon>
        <taxon>Clostridia</taxon>
        <taxon>Lachnospirales</taxon>
        <taxon>Lachnospiraceae</taxon>
        <taxon>Hungatella</taxon>
    </lineage>
</organism>
<keyword evidence="1" id="KW-0175">Coiled coil</keyword>
<proteinExistence type="predicted"/>
<dbReference type="Pfam" id="PF07508">
    <property type="entry name" value="Recombinase"/>
    <property type="match status" value="1"/>
</dbReference>
<dbReference type="Proteomes" id="UP000261023">
    <property type="component" value="Unassembled WGS sequence"/>
</dbReference>
<dbReference type="SUPFAM" id="SSF53041">
    <property type="entry name" value="Resolvase-like"/>
    <property type="match status" value="1"/>
</dbReference>
<dbReference type="PROSITE" id="PS51737">
    <property type="entry name" value="RECOMBINASE_DNA_BIND"/>
    <property type="match status" value="1"/>
</dbReference>
<dbReference type="InterPro" id="IPR011109">
    <property type="entry name" value="DNA_bind_recombinase_dom"/>
</dbReference>
<evidence type="ECO:0000256" key="1">
    <source>
        <dbReference type="SAM" id="Coils"/>
    </source>
</evidence>
<dbReference type="InterPro" id="IPR050639">
    <property type="entry name" value="SSR_resolvase"/>
</dbReference>
<dbReference type="Pfam" id="PF00239">
    <property type="entry name" value="Resolvase"/>
    <property type="match status" value="1"/>
</dbReference>
<protein>
    <recommendedName>
        <fullName evidence="6">Recombinase</fullName>
    </recommendedName>
</protein>
<dbReference type="EMBL" id="QTJW01000017">
    <property type="protein sequence ID" value="RGD68371.1"/>
    <property type="molecule type" value="Genomic_DNA"/>
</dbReference>
<feature type="domain" description="Resolvase/invertase-type recombinase catalytic" evidence="2">
    <location>
        <begin position="42"/>
        <end position="195"/>
    </location>
</feature>
<dbReference type="Gene3D" id="3.90.1750.20">
    <property type="entry name" value="Putative Large Serine Recombinase, Chain B, Domain 2"/>
    <property type="match status" value="1"/>
</dbReference>
<dbReference type="GO" id="GO:0003677">
    <property type="term" value="F:DNA binding"/>
    <property type="evidence" value="ECO:0007669"/>
    <property type="project" value="InterPro"/>
</dbReference>
<evidence type="ECO:0008006" key="6">
    <source>
        <dbReference type="Google" id="ProtNLM"/>
    </source>
</evidence>
<sequence>MRWRLKSCSSMKWVRRSRNLARKSRKNIDQNRKKENEVSCWRVGFYLRLSDKEEGKGSSESIENQRELLTDYLKGKPDFKVVATFIDDGKTGTNFKRSGFEEMLEAAKSGVINCIIVKDLSRFGRNYLEAGNYIENIFPFFNIRFIAVTDHFDTLTATSSQLAYLIPLKNMMNENYARDISKKERSAKKILRKKGAFLGTHAVYGYQKSQEDKHILVIDEEAAVHVREIYNMCENGHSDAAIAKYLNRNQVSCPSRYKYEKGLLHHEKYDSTSGWYPQTVASILTNRAYVGDMVQGKRICREIKGKKECAPREEWDIVSGTHEPIITMEQFEQVQQIRSQRREKYRETVEKRKYSIEPDIYDGILKEKIFCSDCGKAMQRKYIKSCKDHYRYICEGHERNGTCTRKYLRETELIEALKTVIVKRLEVSCEIREWIETQRKNIDAKLEQWVREYDDLEQRAGQKLKMKALLYKDWKEGIIDKEEYLNRKARYEREMEQCREEQEKIMSKKQEYVANFTHENPSIQALSELTLNSEVTKNLIRTFVERVEVYEQNRIKVTLCYQNEFDKILKYWEEGRCVVNEE</sequence>
<dbReference type="OrthoDB" id="9804620at2"/>
<feature type="coiled-coil region" evidence="1">
    <location>
        <begin position="439"/>
        <end position="511"/>
    </location>
</feature>
<dbReference type="PROSITE" id="PS51736">
    <property type="entry name" value="RECOMBINASES_3"/>
    <property type="match status" value="1"/>
</dbReference>
<evidence type="ECO:0000313" key="4">
    <source>
        <dbReference type="EMBL" id="RGD68371.1"/>
    </source>
</evidence>
<evidence type="ECO:0000259" key="2">
    <source>
        <dbReference type="PROSITE" id="PS51736"/>
    </source>
</evidence>
<dbReference type="Gene3D" id="3.40.50.1390">
    <property type="entry name" value="Resolvase, N-terminal catalytic domain"/>
    <property type="match status" value="1"/>
</dbReference>
<gene>
    <name evidence="4" type="ORF">DWX31_22970</name>
</gene>
<evidence type="ECO:0000259" key="3">
    <source>
        <dbReference type="PROSITE" id="PS51737"/>
    </source>
</evidence>